<dbReference type="EMBL" id="JAGPYM010000023">
    <property type="protein sequence ID" value="KAH6883511.1"/>
    <property type="molecule type" value="Genomic_DNA"/>
</dbReference>
<evidence type="ECO:0000256" key="1">
    <source>
        <dbReference type="ARBA" id="ARBA00022574"/>
    </source>
</evidence>
<sequence>MAHQHHVIFSRSLEALPRTLRRDIYGLCDPGFPIDQVSPPDPDPLASSRYSCIYWVDHLGDSDSAERMRDDKGQQDGGVVHAFLQKKYLHWLEALSLLRSMSEGVIAVQKLEALAKTKEARQLTELLRDAYRFILSHQRAIEIAPLQVYASALVFIPPAAYMESDWNACLQTLEDHDGLVFSVVFSVDGQRLASGSRDNTVKIWDAATGACLQTLEVVRALAHLLFDPMTQLLFLYWHQASEPRSIAYYR</sequence>
<evidence type="ECO:0000256" key="2">
    <source>
        <dbReference type="ARBA" id="ARBA00022737"/>
    </source>
</evidence>
<evidence type="ECO:0000313" key="5">
    <source>
        <dbReference type="Proteomes" id="UP000777438"/>
    </source>
</evidence>
<comment type="caution">
    <text evidence="4">The sequence shown here is derived from an EMBL/GenBank/DDBJ whole genome shotgun (WGS) entry which is preliminary data.</text>
</comment>
<gene>
    <name evidence="4" type="ORF">B0T10DRAFT_411018</name>
</gene>
<dbReference type="PROSITE" id="PS50082">
    <property type="entry name" value="WD_REPEATS_2"/>
    <property type="match status" value="1"/>
</dbReference>
<evidence type="ECO:0000256" key="3">
    <source>
        <dbReference type="PROSITE-ProRule" id="PRU00221"/>
    </source>
</evidence>
<evidence type="ECO:0000313" key="4">
    <source>
        <dbReference type="EMBL" id="KAH6883511.1"/>
    </source>
</evidence>
<dbReference type="Gene3D" id="2.130.10.10">
    <property type="entry name" value="YVTN repeat-like/Quinoprotein amine dehydrogenase"/>
    <property type="match status" value="1"/>
</dbReference>
<dbReference type="SMART" id="SM00320">
    <property type="entry name" value="WD40"/>
    <property type="match status" value="1"/>
</dbReference>
<dbReference type="OrthoDB" id="538223at2759"/>
<protein>
    <submittedName>
        <fullName evidence="4">Uncharacterized protein</fullName>
    </submittedName>
</protein>
<dbReference type="SUPFAM" id="SSF50978">
    <property type="entry name" value="WD40 repeat-like"/>
    <property type="match status" value="1"/>
</dbReference>
<dbReference type="InterPro" id="IPR001680">
    <property type="entry name" value="WD40_rpt"/>
</dbReference>
<dbReference type="PROSITE" id="PS00678">
    <property type="entry name" value="WD_REPEATS_1"/>
    <property type="match status" value="1"/>
</dbReference>
<name>A0A9P8VXY0_9HYPO</name>
<dbReference type="InterPro" id="IPR015943">
    <property type="entry name" value="WD40/YVTN_repeat-like_dom_sf"/>
</dbReference>
<keyword evidence="2" id="KW-0677">Repeat</keyword>
<keyword evidence="1 3" id="KW-0853">WD repeat</keyword>
<keyword evidence="5" id="KW-1185">Reference proteome</keyword>
<dbReference type="InterPro" id="IPR019775">
    <property type="entry name" value="WD40_repeat_CS"/>
</dbReference>
<dbReference type="Proteomes" id="UP000777438">
    <property type="component" value="Unassembled WGS sequence"/>
</dbReference>
<dbReference type="AlphaFoldDB" id="A0A9P8VXY0"/>
<feature type="repeat" description="WD" evidence="3">
    <location>
        <begin position="173"/>
        <end position="214"/>
    </location>
</feature>
<organism evidence="4 5">
    <name type="scientific">Thelonectria olida</name>
    <dbReference type="NCBI Taxonomy" id="1576542"/>
    <lineage>
        <taxon>Eukaryota</taxon>
        <taxon>Fungi</taxon>
        <taxon>Dikarya</taxon>
        <taxon>Ascomycota</taxon>
        <taxon>Pezizomycotina</taxon>
        <taxon>Sordariomycetes</taxon>
        <taxon>Hypocreomycetidae</taxon>
        <taxon>Hypocreales</taxon>
        <taxon>Nectriaceae</taxon>
        <taxon>Thelonectria</taxon>
    </lineage>
</organism>
<dbReference type="PANTHER" id="PTHR19848">
    <property type="entry name" value="WD40 REPEAT PROTEIN"/>
    <property type="match status" value="1"/>
</dbReference>
<dbReference type="InterPro" id="IPR036322">
    <property type="entry name" value="WD40_repeat_dom_sf"/>
</dbReference>
<dbReference type="Pfam" id="PF00400">
    <property type="entry name" value="WD40"/>
    <property type="match status" value="1"/>
</dbReference>
<dbReference type="PROSITE" id="PS50294">
    <property type="entry name" value="WD_REPEATS_REGION"/>
    <property type="match status" value="1"/>
</dbReference>
<proteinExistence type="predicted"/>
<dbReference type="PANTHER" id="PTHR19848:SF8">
    <property type="entry name" value="F-BOX AND WD REPEAT DOMAIN CONTAINING 7"/>
    <property type="match status" value="1"/>
</dbReference>
<accession>A0A9P8VXY0</accession>
<reference evidence="4 5" key="1">
    <citation type="journal article" date="2021" name="Nat. Commun.">
        <title>Genetic determinants of endophytism in the Arabidopsis root mycobiome.</title>
        <authorList>
            <person name="Mesny F."/>
            <person name="Miyauchi S."/>
            <person name="Thiergart T."/>
            <person name="Pickel B."/>
            <person name="Atanasova L."/>
            <person name="Karlsson M."/>
            <person name="Huettel B."/>
            <person name="Barry K.W."/>
            <person name="Haridas S."/>
            <person name="Chen C."/>
            <person name="Bauer D."/>
            <person name="Andreopoulos W."/>
            <person name="Pangilinan J."/>
            <person name="LaButti K."/>
            <person name="Riley R."/>
            <person name="Lipzen A."/>
            <person name="Clum A."/>
            <person name="Drula E."/>
            <person name="Henrissat B."/>
            <person name="Kohler A."/>
            <person name="Grigoriev I.V."/>
            <person name="Martin F.M."/>
            <person name="Hacquard S."/>
        </authorList>
    </citation>
    <scope>NUCLEOTIDE SEQUENCE [LARGE SCALE GENOMIC DNA]</scope>
    <source>
        <strain evidence="4 5">MPI-CAGE-CH-0241</strain>
    </source>
</reference>